<accession>A0A8S3I924</accession>
<organism evidence="2 3">
    <name type="scientific">Rotaria magnacalcarata</name>
    <dbReference type="NCBI Taxonomy" id="392030"/>
    <lineage>
        <taxon>Eukaryota</taxon>
        <taxon>Metazoa</taxon>
        <taxon>Spiralia</taxon>
        <taxon>Gnathifera</taxon>
        <taxon>Rotifera</taxon>
        <taxon>Eurotatoria</taxon>
        <taxon>Bdelloidea</taxon>
        <taxon>Philodinida</taxon>
        <taxon>Philodinidae</taxon>
        <taxon>Rotaria</taxon>
    </lineage>
</organism>
<dbReference type="EMBL" id="CAJOBH010240466">
    <property type="protein sequence ID" value="CAF5107391.1"/>
    <property type="molecule type" value="Genomic_DNA"/>
</dbReference>
<dbReference type="Proteomes" id="UP000681720">
    <property type="component" value="Unassembled WGS sequence"/>
</dbReference>
<feature type="non-terminal residue" evidence="2">
    <location>
        <position position="1"/>
    </location>
</feature>
<evidence type="ECO:0000313" key="1">
    <source>
        <dbReference type="EMBL" id="CAF5107391.1"/>
    </source>
</evidence>
<sequence length="170" mass="19124">MKLKKTKLLQSTNTLSSNLNTAESKQSLYTSTTLLTPIKKELIIHRNRDSLALSDLIYNNFSSRSPPRPIPTPTVYDDLNSTKSLLTNNNNASNHSIDETQSKTDYSWYHALPQQLYTYMTNNHLTNRIMEENEHDSDEIDLAVAFSGAILMNNVPRSRAAVNGCSSFAL</sequence>
<dbReference type="AlphaFoldDB" id="A0A8S3I924"/>
<dbReference type="Proteomes" id="UP000681967">
    <property type="component" value="Unassembled WGS sequence"/>
</dbReference>
<reference evidence="2" key="1">
    <citation type="submission" date="2021-02" db="EMBL/GenBank/DDBJ databases">
        <authorList>
            <person name="Nowell W R."/>
        </authorList>
    </citation>
    <scope>NUCLEOTIDE SEQUENCE</scope>
</reference>
<protein>
    <submittedName>
        <fullName evidence="2">Uncharacterized protein</fullName>
    </submittedName>
</protein>
<name>A0A8S3I924_9BILA</name>
<proteinExistence type="predicted"/>
<comment type="caution">
    <text evidence="2">The sequence shown here is derived from an EMBL/GenBank/DDBJ whole genome shotgun (WGS) entry which is preliminary data.</text>
</comment>
<evidence type="ECO:0000313" key="2">
    <source>
        <dbReference type="EMBL" id="CAF5194349.1"/>
    </source>
</evidence>
<evidence type="ECO:0000313" key="3">
    <source>
        <dbReference type="Proteomes" id="UP000681720"/>
    </source>
</evidence>
<dbReference type="EMBL" id="CAJOBJ010340372">
    <property type="protein sequence ID" value="CAF5194349.1"/>
    <property type="molecule type" value="Genomic_DNA"/>
</dbReference>
<gene>
    <name evidence="1" type="ORF">BYL167_LOCUS65186</name>
    <name evidence="2" type="ORF">GIL414_LOCUS74230</name>
</gene>